<gene>
    <name evidence="1" type="ORF">CEXT_568951</name>
</gene>
<evidence type="ECO:0000313" key="2">
    <source>
        <dbReference type="Proteomes" id="UP001054945"/>
    </source>
</evidence>
<evidence type="ECO:0000313" key="1">
    <source>
        <dbReference type="EMBL" id="GIY23544.1"/>
    </source>
</evidence>
<protein>
    <submittedName>
        <fullName evidence="1">Uncharacterized protein</fullName>
    </submittedName>
</protein>
<dbReference type="AlphaFoldDB" id="A0AAV4RS86"/>
<sequence length="139" mass="15805">MCPHTILASRFSTPCQKQILTLLRVGSEKGLMPVEEGEKFVVENLFRFPPGCGMASFGFVIAPFKTKLFVWAFVTFTTLRRERLSDTCPHTILAFRFSTTCQKQILTLLPVGFMSVEEGDKFVAENFFLQVVEWLVLCL</sequence>
<dbReference type="EMBL" id="BPLR01008286">
    <property type="protein sequence ID" value="GIY23544.1"/>
    <property type="molecule type" value="Genomic_DNA"/>
</dbReference>
<keyword evidence="2" id="KW-1185">Reference proteome</keyword>
<name>A0AAV4RS86_CAEEX</name>
<organism evidence="1 2">
    <name type="scientific">Caerostris extrusa</name>
    <name type="common">Bark spider</name>
    <name type="synonym">Caerostris bankana</name>
    <dbReference type="NCBI Taxonomy" id="172846"/>
    <lineage>
        <taxon>Eukaryota</taxon>
        <taxon>Metazoa</taxon>
        <taxon>Ecdysozoa</taxon>
        <taxon>Arthropoda</taxon>
        <taxon>Chelicerata</taxon>
        <taxon>Arachnida</taxon>
        <taxon>Araneae</taxon>
        <taxon>Araneomorphae</taxon>
        <taxon>Entelegynae</taxon>
        <taxon>Araneoidea</taxon>
        <taxon>Araneidae</taxon>
        <taxon>Caerostris</taxon>
    </lineage>
</organism>
<reference evidence="1 2" key="1">
    <citation type="submission" date="2021-06" db="EMBL/GenBank/DDBJ databases">
        <title>Caerostris extrusa draft genome.</title>
        <authorList>
            <person name="Kono N."/>
            <person name="Arakawa K."/>
        </authorList>
    </citation>
    <scope>NUCLEOTIDE SEQUENCE [LARGE SCALE GENOMIC DNA]</scope>
</reference>
<accession>A0AAV4RS86</accession>
<dbReference type="Proteomes" id="UP001054945">
    <property type="component" value="Unassembled WGS sequence"/>
</dbReference>
<comment type="caution">
    <text evidence="1">The sequence shown here is derived from an EMBL/GenBank/DDBJ whole genome shotgun (WGS) entry which is preliminary data.</text>
</comment>
<proteinExistence type="predicted"/>